<dbReference type="InterPro" id="IPR036869">
    <property type="entry name" value="J_dom_sf"/>
</dbReference>
<dbReference type="Pfam" id="PF00071">
    <property type="entry name" value="Ras"/>
    <property type="match status" value="1"/>
</dbReference>
<comment type="similarity">
    <text evidence="1">Belongs to the small GTPase superfamily. Rab family.</text>
</comment>
<gene>
    <name evidence="4" type="primary">LOC100197415</name>
</gene>
<dbReference type="PROSITE" id="PS51419">
    <property type="entry name" value="RAB"/>
    <property type="match status" value="1"/>
</dbReference>
<evidence type="ECO:0000256" key="1">
    <source>
        <dbReference type="ARBA" id="ARBA00006270"/>
    </source>
</evidence>
<sequence>MEPNYLENSVNYLNVISLGNPETGKSCLIKRFCEKRFVSKYLPTIGVDFGVTEAKFGELVININLFDLSGHPIFYEVRNEFYKDIHAVILVFDITLSESFNCLNKWIEEIKQYTNTEDFKKLILLLCGNKIDKKKRLIEWDQACTWARMNGCFYFETSALTGEGVDEVFQTMFKCSRKVLLRNKLKDMSDDCCKEQLDAINLLKSSKNSYECLGLSSNASVEDINKAYRRLAKLLHPDKCKLANSTDAFQLLLVAKDALLNNKNKVAN</sequence>
<dbReference type="PROSITE" id="PS50076">
    <property type="entry name" value="DNAJ_2"/>
    <property type="match status" value="1"/>
</dbReference>
<dbReference type="GeneID" id="100197415"/>
<dbReference type="RefSeq" id="XP_065659212.1">
    <property type="nucleotide sequence ID" value="XM_065803140.1"/>
</dbReference>
<dbReference type="SUPFAM" id="SSF46565">
    <property type="entry name" value="Chaperone J-domain"/>
    <property type="match status" value="1"/>
</dbReference>
<dbReference type="SMART" id="SM00174">
    <property type="entry name" value="RHO"/>
    <property type="match status" value="1"/>
</dbReference>
<dbReference type="NCBIfam" id="TIGR00231">
    <property type="entry name" value="small_GTP"/>
    <property type="match status" value="1"/>
</dbReference>
<dbReference type="SMART" id="SM00176">
    <property type="entry name" value="RAN"/>
    <property type="match status" value="1"/>
</dbReference>
<evidence type="ECO:0000313" key="4">
    <source>
        <dbReference type="RefSeq" id="XP_065659212.1"/>
    </source>
</evidence>
<dbReference type="PRINTS" id="PR00625">
    <property type="entry name" value="JDOMAIN"/>
</dbReference>
<reference evidence="4" key="1">
    <citation type="submission" date="2025-08" db="UniProtKB">
        <authorList>
            <consortium name="RefSeq"/>
        </authorList>
    </citation>
    <scope>IDENTIFICATION</scope>
</reference>
<evidence type="ECO:0000259" key="2">
    <source>
        <dbReference type="PROSITE" id="PS50076"/>
    </source>
</evidence>
<dbReference type="SMART" id="SM00173">
    <property type="entry name" value="RAS"/>
    <property type="match status" value="1"/>
</dbReference>
<dbReference type="InterPro" id="IPR001806">
    <property type="entry name" value="Small_GTPase"/>
</dbReference>
<proteinExistence type="inferred from homology"/>
<dbReference type="CDD" id="cd06257">
    <property type="entry name" value="DnaJ"/>
    <property type="match status" value="1"/>
</dbReference>
<dbReference type="PANTHER" id="PTHR47979">
    <property type="entry name" value="DRAB11-RELATED"/>
    <property type="match status" value="1"/>
</dbReference>
<dbReference type="Gene3D" id="1.10.287.110">
    <property type="entry name" value="DnaJ domain"/>
    <property type="match status" value="1"/>
</dbReference>
<dbReference type="InterPro" id="IPR005225">
    <property type="entry name" value="Small_GTP-bd"/>
</dbReference>
<dbReference type="SUPFAM" id="SSF52540">
    <property type="entry name" value="P-loop containing nucleoside triphosphate hydrolases"/>
    <property type="match status" value="1"/>
</dbReference>
<dbReference type="SMART" id="SM00175">
    <property type="entry name" value="RAB"/>
    <property type="match status" value="1"/>
</dbReference>
<keyword evidence="3" id="KW-1185">Reference proteome</keyword>
<dbReference type="Proteomes" id="UP001652625">
    <property type="component" value="Chromosome 08"/>
</dbReference>
<accession>A0ABM4CC07</accession>
<dbReference type="PRINTS" id="PR00449">
    <property type="entry name" value="RASTRNSFRMNG"/>
</dbReference>
<name>A0ABM4CC07_HYDVU</name>
<feature type="domain" description="J" evidence="2">
    <location>
        <begin position="208"/>
        <end position="264"/>
    </location>
</feature>
<dbReference type="InterPro" id="IPR001623">
    <property type="entry name" value="DnaJ_domain"/>
</dbReference>
<dbReference type="InterPro" id="IPR050209">
    <property type="entry name" value="Rab_GTPases_membrane_traffic"/>
</dbReference>
<evidence type="ECO:0000313" key="3">
    <source>
        <dbReference type="Proteomes" id="UP001652625"/>
    </source>
</evidence>
<protein>
    <submittedName>
        <fullName evidence="4">DnaJ homolog subfamily C member 27 isoform X2</fullName>
    </submittedName>
</protein>
<dbReference type="SMART" id="SM00271">
    <property type="entry name" value="DnaJ"/>
    <property type="match status" value="1"/>
</dbReference>
<dbReference type="Gene3D" id="3.40.50.300">
    <property type="entry name" value="P-loop containing nucleotide triphosphate hydrolases"/>
    <property type="match status" value="1"/>
</dbReference>
<dbReference type="Pfam" id="PF00226">
    <property type="entry name" value="DnaJ"/>
    <property type="match status" value="1"/>
</dbReference>
<dbReference type="InterPro" id="IPR027417">
    <property type="entry name" value="P-loop_NTPase"/>
</dbReference>
<organism evidence="3 4">
    <name type="scientific">Hydra vulgaris</name>
    <name type="common">Hydra</name>
    <name type="synonym">Hydra attenuata</name>
    <dbReference type="NCBI Taxonomy" id="6087"/>
    <lineage>
        <taxon>Eukaryota</taxon>
        <taxon>Metazoa</taxon>
        <taxon>Cnidaria</taxon>
        <taxon>Hydrozoa</taxon>
        <taxon>Hydroidolina</taxon>
        <taxon>Anthoathecata</taxon>
        <taxon>Aplanulata</taxon>
        <taxon>Hydridae</taxon>
        <taxon>Hydra</taxon>
    </lineage>
</organism>
<dbReference type="PROSITE" id="PS51421">
    <property type="entry name" value="RAS"/>
    <property type="match status" value="1"/>
</dbReference>